<dbReference type="EMBL" id="KN716171">
    <property type="protein sequence ID" value="KJH52054.1"/>
    <property type="molecule type" value="Genomic_DNA"/>
</dbReference>
<keyword evidence="2" id="KW-1185">Reference proteome</keyword>
<dbReference type="AlphaFoldDB" id="A0A0D8Y7T3"/>
<dbReference type="OrthoDB" id="5796379at2759"/>
<proteinExistence type="predicted"/>
<dbReference type="Proteomes" id="UP000053766">
    <property type="component" value="Unassembled WGS sequence"/>
</dbReference>
<name>A0A0D8Y7T3_DICVI</name>
<evidence type="ECO:0000313" key="1">
    <source>
        <dbReference type="EMBL" id="KJH52054.1"/>
    </source>
</evidence>
<evidence type="ECO:0000313" key="2">
    <source>
        <dbReference type="Proteomes" id="UP000053766"/>
    </source>
</evidence>
<organism evidence="1 2">
    <name type="scientific">Dictyocaulus viviparus</name>
    <name type="common">Bovine lungworm</name>
    <dbReference type="NCBI Taxonomy" id="29172"/>
    <lineage>
        <taxon>Eukaryota</taxon>
        <taxon>Metazoa</taxon>
        <taxon>Ecdysozoa</taxon>
        <taxon>Nematoda</taxon>
        <taxon>Chromadorea</taxon>
        <taxon>Rhabditida</taxon>
        <taxon>Rhabditina</taxon>
        <taxon>Rhabditomorpha</taxon>
        <taxon>Strongyloidea</taxon>
        <taxon>Metastrongylidae</taxon>
        <taxon>Dictyocaulus</taxon>
    </lineage>
</organism>
<reference evidence="2" key="2">
    <citation type="journal article" date="2016" name="Sci. Rep.">
        <title>Dictyocaulus viviparus genome, variome and transcriptome elucidate lungworm biology and support future intervention.</title>
        <authorList>
            <person name="McNulty S.N."/>
            <person name="Strube C."/>
            <person name="Rosa B.A."/>
            <person name="Martin J.C."/>
            <person name="Tyagi R."/>
            <person name="Choi Y.J."/>
            <person name="Wang Q."/>
            <person name="Hallsworth Pepin K."/>
            <person name="Zhang X."/>
            <person name="Ozersky P."/>
            <person name="Wilson R.K."/>
            <person name="Sternberg P.W."/>
            <person name="Gasser R.B."/>
            <person name="Mitreva M."/>
        </authorList>
    </citation>
    <scope>NUCLEOTIDE SEQUENCE [LARGE SCALE GENOMIC DNA]</scope>
    <source>
        <strain evidence="2">HannoverDv2000</strain>
    </source>
</reference>
<accession>A0A0D8Y7T3</accession>
<protein>
    <submittedName>
        <fullName evidence="1">Uncharacterized protein</fullName>
    </submittedName>
</protein>
<reference evidence="1 2" key="1">
    <citation type="submission" date="2013-11" db="EMBL/GenBank/DDBJ databases">
        <title>Draft genome of the bovine lungworm Dictyocaulus viviparus.</title>
        <authorList>
            <person name="Mitreva M."/>
        </authorList>
    </citation>
    <scope>NUCLEOTIDE SEQUENCE [LARGE SCALE GENOMIC DNA]</scope>
    <source>
        <strain evidence="1 2">HannoverDv2000</strain>
    </source>
</reference>
<gene>
    <name evidence="1" type="ORF">DICVIV_01755</name>
</gene>
<sequence>MPTMLARNWDSWEGDEYFVPCKGESKCRPVIDEAVQKQWLSELSVSVEHECMTIFYAKTLYEQHKNDDLFNGKTSGSRNSVTELLRKKTNQYFRQRDYRRCGLILRRIFHNKTEKRLQRWRTIPRSLEKFQNDEISDNIEER</sequence>